<dbReference type="EMBL" id="PUIO01000037">
    <property type="protein sequence ID" value="PQP21198.1"/>
    <property type="molecule type" value="Genomic_DNA"/>
</dbReference>
<accession>A0A2S8J2D8</accession>
<comment type="caution">
    <text evidence="1">The sequence shown here is derived from an EMBL/GenBank/DDBJ whole genome shotgun (WGS) entry which is preliminary data.</text>
</comment>
<reference evidence="2" key="1">
    <citation type="submission" date="2018-02" db="EMBL/GenBank/DDBJ databases">
        <title>Draft genome sequencing of Rhodococcus opacus KU647198.</title>
        <authorList>
            <person name="Zheng B.-X."/>
        </authorList>
    </citation>
    <scope>NUCLEOTIDE SEQUENCE [LARGE SCALE GENOMIC DNA]</scope>
    <source>
        <strain evidence="2">04-OD7</strain>
    </source>
</reference>
<gene>
    <name evidence="1" type="ORF">C5613_26745</name>
</gene>
<dbReference type="CDD" id="cd21631">
    <property type="entry name" value="RHH_CopG_NikR-like"/>
    <property type="match status" value="1"/>
</dbReference>
<proteinExistence type="predicted"/>
<name>A0A2S8J2D8_RHOOP</name>
<evidence type="ECO:0000313" key="2">
    <source>
        <dbReference type="Proteomes" id="UP000239290"/>
    </source>
</evidence>
<organism evidence="1 2">
    <name type="scientific">Rhodococcus opacus</name>
    <name type="common">Nocardia opaca</name>
    <dbReference type="NCBI Taxonomy" id="37919"/>
    <lineage>
        <taxon>Bacteria</taxon>
        <taxon>Bacillati</taxon>
        <taxon>Actinomycetota</taxon>
        <taxon>Actinomycetes</taxon>
        <taxon>Mycobacteriales</taxon>
        <taxon>Nocardiaceae</taxon>
        <taxon>Rhodococcus</taxon>
    </lineage>
</organism>
<dbReference type="Proteomes" id="UP000239290">
    <property type="component" value="Unassembled WGS sequence"/>
</dbReference>
<protein>
    <recommendedName>
        <fullName evidence="3">Ribbon-helix-helix protein CopG domain-containing protein</fullName>
    </recommendedName>
</protein>
<sequence>MHELADEYGPRRVSALVRVGIRRLLDNPGNLTADLTTVAPVPDLRPEPPKARIAVALDDELLVHLDALAGRRGSTRQELVYLAATRILRHHTGIETLMLDEMYRAPGNRQKLITRHARERRRRTGHGDAD</sequence>
<evidence type="ECO:0000313" key="1">
    <source>
        <dbReference type="EMBL" id="PQP21198.1"/>
    </source>
</evidence>
<evidence type="ECO:0008006" key="3">
    <source>
        <dbReference type="Google" id="ProtNLM"/>
    </source>
</evidence>
<dbReference type="AlphaFoldDB" id="A0A2S8J2D8"/>